<dbReference type="EMBL" id="VAVY01000001">
    <property type="protein sequence ID" value="TMM67311.1"/>
    <property type="molecule type" value="Genomic_DNA"/>
</dbReference>
<evidence type="ECO:0000313" key="2">
    <source>
        <dbReference type="EMBL" id="TMM67311.1"/>
    </source>
</evidence>
<dbReference type="Pfam" id="PF26567">
    <property type="entry name" value="BstA_C"/>
    <property type="match status" value="1"/>
</dbReference>
<keyword evidence="3" id="KW-1185">Reference proteome</keyword>
<dbReference type="InterPro" id="IPR058744">
    <property type="entry name" value="BstA-like_C"/>
</dbReference>
<organism evidence="2 3">
    <name type="scientific">Pseudomonas protegens</name>
    <dbReference type="NCBI Taxonomy" id="380021"/>
    <lineage>
        <taxon>Bacteria</taxon>
        <taxon>Pseudomonadati</taxon>
        <taxon>Pseudomonadota</taxon>
        <taxon>Gammaproteobacteria</taxon>
        <taxon>Pseudomonadales</taxon>
        <taxon>Pseudomonadaceae</taxon>
        <taxon>Pseudomonas</taxon>
    </lineage>
</organism>
<proteinExistence type="predicted"/>
<sequence>MIMSLQKATPAKQIPLDLGVEIQKDINGVEMGILENGIPYLTQRGLSLITGVARNVLQTITQEWEEHYDDMVLGKDRISFIIEYLRKNGYNDPKLFIETNKDGRTYYCYPDIVCMALLEYYAFESKSNNDTALENYRKFAAYGLRKFIYEALEYTPGDKWKFYNDRVSLLKNSCPNGYFGVFNEITGLIVDLINADVSVNHKTVPDISVGKLWGTYWTENSCDAKYGARTSYEHNYPSYYPQAASNPQKPNAYPDAALPLFREWFKSEYLPTRFPKYILTKANMLPGGKQEALTIANMYQGLSLPKK</sequence>
<evidence type="ECO:0000313" key="3">
    <source>
        <dbReference type="Proteomes" id="UP000310095"/>
    </source>
</evidence>
<dbReference type="Proteomes" id="UP000310095">
    <property type="component" value="Unassembled WGS sequence"/>
</dbReference>
<reference evidence="2 3" key="1">
    <citation type="submission" date="2019-05" db="EMBL/GenBank/DDBJ databases">
        <title>Identification and Biocontrol Activity Analysis of Biocontrol Strain PF-1 Based on Genome-wide Data.</title>
        <authorList>
            <person name="Qi J."/>
        </authorList>
    </citation>
    <scope>NUCLEOTIDE SEQUENCE [LARGE SCALE GENOMIC DNA]</scope>
    <source>
        <strain evidence="2 3">PF-1</strain>
    </source>
</reference>
<comment type="caution">
    <text evidence="2">The sequence shown here is derived from an EMBL/GenBank/DDBJ whole genome shotgun (WGS) entry which is preliminary data.</text>
</comment>
<evidence type="ECO:0000259" key="1">
    <source>
        <dbReference type="Pfam" id="PF26567"/>
    </source>
</evidence>
<name>A0ABY2VPS2_9PSED</name>
<feature type="domain" description="BstA-like C-terminal" evidence="1">
    <location>
        <begin position="160"/>
        <end position="282"/>
    </location>
</feature>
<protein>
    <recommendedName>
        <fullName evidence="1">BstA-like C-terminal domain-containing protein</fullName>
    </recommendedName>
</protein>
<accession>A0ABY2VPS2</accession>
<gene>
    <name evidence="2" type="ORF">FEF10_07655</name>
</gene>